<evidence type="ECO:0000313" key="1">
    <source>
        <dbReference type="EMBL" id="GCB82756.1"/>
    </source>
</evidence>
<name>A0A401QBM0_SCYTO</name>
<dbReference type="Proteomes" id="UP000288216">
    <property type="component" value="Unassembled WGS sequence"/>
</dbReference>
<sequence>VGTLKRINVSHCQRSIDAERQIWNSLSYVISYPWNKVHPSGASFVLSDGDGKNVTVEMTDP</sequence>
<proteinExistence type="predicted"/>
<gene>
    <name evidence="1" type="ORF">scyTo_0024008</name>
</gene>
<evidence type="ECO:0000313" key="2">
    <source>
        <dbReference type="Proteomes" id="UP000288216"/>
    </source>
</evidence>
<feature type="non-terminal residue" evidence="1">
    <location>
        <position position="1"/>
    </location>
</feature>
<dbReference type="OrthoDB" id="188186at2759"/>
<dbReference type="AlphaFoldDB" id="A0A401QBM0"/>
<accession>A0A401QBM0</accession>
<comment type="caution">
    <text evidence="1">The sequence shown here is derived from an EMBL/GenBank/DDBJ whole genome shotgun (WGS) entry which is preliminary data.</text>
</comment>
<feature type="non-terminal residue" evidence="1">
    <location>
        <position position="61"/>
    </location>
</feature>
<dbReference type="EMBL" id="BFAA01037414">
    <property type="protein sequence ID" value="GCB82756.1"/>
    <property type="molecule type" value="Genomic_DNA"/>
</dbReference>
<protein>
    <submittedName>
        <fullName evidence="1">Uncharacterized protein</fullName>
    </submittedName>
</protein>
<reference evidence="1 2" key="1">
    <citation type="journal article" date="2018" name="Nat. Ecol. Evol.">
        <title>Shark genomes provide insights into elasmobranch evolution and the origin of vertebrates.</title>
        <authorList>
            <person name="Hara Y"/>
            <person name="Yamaguchi K"/>
            <person name="Onimaru K"/>
            <person name="Kadota M"/>
            <person name="Koyanagi M"/>
            <person name="Keeley SD"/>
            <person name="Tatsumi K"/>
            <person name="Tanaka K"/>
            <person name="Motone F"/>
            <person name="Kageyama Y"/>
            <person name="Nozu R"/>
            <person name="Adachi N"/>
            <person name="Nishimura O"/>
            <person name="Nakagawa R"/>
            <person name="Tanegashima C"/>
            <person name="Kiyatake I"/>
            <person name="Matsumoto R"/>
            <person name="Murakumo K"/>
            <person name="Nishida K"/>
            <person name="Terakita A"/>
            <person name="Kuratani S"/>
            <person name="Sato K"/>
            <person name="Hyodo S Kuraku.S."/>
        </authorList>
    </citation>
    <scope>NUCLEOTIDE SEQUENCE [LARGE SCALE GENOMIC DNA]</scope>
</reference>
<organism evidence="1 2">
    <name type="scientific">Scyliorhinus torazame</name>
    <name type="common">Cloudy catshark</name>
    <name type="synonym">Catulus torazame</name>
    <dbReference type="NCBI Taxonomy" id="75743"/>
    <lineage>
        <taxon>Eukaryota</taxon>
        <taxon>Metazoa</taxon>
        <taxon>Chordata</taxon>
        <taxon>Craniata</taxon>
        <taxon>Vertebrata</taxon>
        <taxon>Chondrichthyes</taxon>
        <taxon>Elasmobranchii</taxon>
        <taxon>Galeomorphii</taxon>
        <taxon>Galeoidea</taxon>
        <taxon>Carcharhiniformes</taxon>
        <taxon>Scyliorhinidae</taxon>
        <taxon>Scyliorhinus</taxon>
    </lineage>
</organism>
<keyword evidence="2" id="KW-1185">Reference proteome</keyword>